<dbReference type="AlphaFoldDB" id="A0A8H4ETY5"/>
<feature type="compositionally biased region" description="Low complexity" evidence="1">
    <location>
        <begin position="37"/>
        <end position="52"/>
    </location>
</feature>
<accession>A0A8H4ETY5</accession>
<dbReference type="Proteomes" id="UP000439903">
    <property type="component" value="Unassembled WGS sequence"/>
</dbReference>
<reference evidence="2 3" key="1">
    <citation type="journal article" date="2019" name="Environ. Microbiol.">
        <title>At the nexus of three kingdoms: the genome of the mycorrhizal fungus Gigaspora margarita provides insights into plant, endobacterial and fungal interactions.</title>
        <authorList>
            <person name="Venice F."/>
            <person name="Ghignone S."/>
            <person name="Salvioli di Fossalunga A."/>
            <person name="Amselem J."/>
            <person name="Novero M."/>
            <person name="Xianan X."/>
            <person name="Sedzielewska Toro K."/>
            <person name="Morin E."/>
            <person name="Lipzen A."/>
            <person name="Grigoriev I.V."/>
            <person name="Henrissat B."/>
            <person name="Martin F.M."/>
            <person name="Bonfante P."/>
        </authorList>
    </citation>
    <scope>NUCLEOTIDE SEQUENCE [LARGE SCALE GENOMIC DNA]</scope>
    <source>
        <strain evidence="2 3">BEG34</strain>
    </source>
</reference>
<evidence type="ECO:0000256" key="1">
    <source>
        <dbReference type="SAM" id="MobiDB-lite"/>
    </source>
</evidence>
<dbReference type="EMBL" id="WTPW01000053">
    <property type="protein sequence ID" value="KAF0553909.1"/>
    <property type="molecule type" value="Genomic_DNA"/>
</dbReference>
<proteinExistence type="predicted"/>
<keyword evidence="3" id="KW-1185">Reference proteome</keyword>
<sequence>MNECPNSEITHFIIPQEPSFAMSKQKARSTSKNRDNSMTSEESTETVTTSNSQANQEVQDPSTELEARIRGYIDVAIRASTESIWTNKHEHNMNGTDNLWKQ</sequence>
<gene>
    <name evidence="2" type="ORF">F8M41_019752</name>
</gene>
<name>A0A8H4ETY5_GIGMA</name>
<feature type="compositionally biased region" description="Polar residues" evidence="1">
    <location>
        <begin position="53"/>
        <end position="62"/>
    </location>
</feature>
<organism evidence="2 3">
    <name type="scientific">Gigaspora margarita</name>
    <dbReference type="NCBI Taxonomy" id="4874"/>
    <lineage>
        <taxon>Eukaryota</taxon>
        <taxon>Fungi</taxon>
        <taxon>Fungi incertae sedis</taxon>
        <taxon>Mucoromycota</taxon>
        <taxon>Glomeromycotina</taxon>
        <taxon>Glomeromycetes</taxon>
        <taxon>Diversisporales</taxon>
        <taxon>Gigasporaceae</taxon>
        <taxon>Gigaspora</taxon>
    </lineage>
</organism>
<evidence type="ECO:0000313" key="3">
    <source>
        <dbReference type="Proteomes" id="UP000439903"/>
    </source>
</evidence>
<protein>
    <submittedName>
        <fullName evidence="2">Uncharacterized protein</fullName>
    </submittedName>
</protein>
<evidence type="ECO:0000313" key="2">
    <source>
        <dbReference type="EMBL" id="KAF0553909.1"/>
    </source>
</evidence>
<feature type="region of interest" description="Disordered" evidence="1">
    <location>
        <begin position="1"/>
        <end position="65"/>
    </location>
</feature>
<comment type="caution">
    <text evidence="2">The sequence shown here is derived from an EMBL/GenBank/DDBJ whole genome shotgun (WGS) entry which is preliminary data.</text>
</comment>